<evidence type="ECO:0000313" key="2">
    <source>
        <dbReference type="Proteomes" id="UP000824109"/>
    </source>
</evidence>
<sequence>MVEVSGRMHSHLAPMRGIRQAVLEIKAADPHTALTERAVRRMVAEGTIPAVRVGRKQLINLDVLYAYLTNGSAAAAEDTTNTAGIRPVRE</sequence>
<dbReference type="Proteomes" id="UP000824109">
    <property type="component" value="Unassembled WGS sequence"/>
</dbReference>
<reference evidence="1" key="2">
    <citation type="journal article" date="2021" name="PeerJ">
        <title>Extensive microbial diversity within the chicken gut microbiome revealed by metagenomics and culture.</title>
        <authorList>
            <person name="Gilroy R."/>
            <person name="Ravi A."/>
            <person name="Getino M."/>
            <person name="Pursley I."/>
            <person name="Horton D.L."/>
            <person name="Alikhan N.F."/>
            <person name="Baker D."/>
            <person name="Gharbi K."/>
            <person name="Hall N."/>
            <person name="Watson M."/>
            <person name="Adriaenssens E.M."/>
            <person name="Foster-Nyarko E."/>
            <person name="Jarju S."/>
            <person name="Secka A."/>
            <person name="Antonio M."/>
            <person name="Oren A."/>
            <person name="Chaudhuri R.R."/>
            <person name="La Ragione R."/>
            <person name="Hildebrand F."/>
            <person name="Pallen M.J."/>
        </authorList>
    </citation>
    <scope>NUCLEOTIDE SEQUENCE</scope>
    <source>
        <strain evidence="1">USAMLcec3-3695</strain>
    </source>
</reference>
<name>A0A9D1MCP4_9FIRM</name>
<dbReference type="InterPro" id="IPR010093">
    <property type="entry name" value="SinI_DNA-bd"/>
</dbReference>
<dbReference type="EMBL" id="DVNB01000086">
    <property type="protein sequence ID" value="HIU57789.1"/>
    <property type="molecule type" value="Genomic_DNA"/>
</dbReference>
<dbReference type="GO" id="GO:0003677">
    <property type="term" value="F:DNA binding"/>
    <property type="evidence" value="ECO:0007669"/>
    <property type="project" value="UniProtKB-KW"/>
</dbReference>
<reference evidence="1" key="1">
    <citation type="submission" date="2020-10" db="EMBL/GenBank/DDBJ databases">
        <authorList>
            <person name="Gilroy R."/>
        </authorList>
    </citation>
    <scope>NUCLEOTIDE SEQUENCE</scope>
    <source>
        <strain evidence="1">USAMLcec3-3695</strain>
    </source>
</reference>
<keyword evidence="1" id="KW-0238">DNA-binding</keyword>
<dbReference type="AlphaFoldDB" id="A0A9D1MCP4"/>
<protein>
    <submittedName>
        <fullName evidence="1">Excisionase family DNA-binding protein</fullName>
    </submittedName>
</protein>
<evidence type="ECO:0000313" key="1">
    <source>
        <dbReference type="EMBL" id="HIU57789.1"/>
    </source>
</evidence>
<accession>A0A9D1MCP4</accession>
<comment type="caution">
    <text evidence="1">The sequence shown here is derived from an EMBL/GenBank/DDBJ whole genome shotgun (WGS) entry which is preliminary data.</text>
</comment>
<dbReference type="NCBIfam" id="TIGR01764">
    <property type="entry name" value="excise"/>
    <property type="match status" value="1"/>
</dbReference>
<organism evidence="1 2">
    <name type="scientific">Candidatus Ornithomonoglobus merdipullorum</name>
    <dbReference type="NCBI Taxonomy" id="2840895"/>
    <lineage>
        <taxon>Bacteria</taxon>
        <taxon>Bacillati</taxon>
        <taxon>Bacillota</taxon>
        <taxon>Clostridia</taxon>
        <taxon>Candidatus Ornithomonoglobus</taxon>
    </lineage>
</organism>
<gene>
    <name evidence="1" type="ORF">IAA61_08285</name>
</gene>
<proteinExistence type="predicted"/>